<dbReference type="Proteomes" id="UP001482620">
    <property type="component" value="Unassembled WGS sequence"/>
</dbReference>
<reference evidence="1 2" key="1">
    <citation type="submission" date="2021-06" db="EMBL/GenBank/DDBJ databases">
        <authorList>
            <person name="Palmer J.M."/>
        </authorList>
    </citation>
    <scope>NUCLEOTIDE SEQUENCE [LARGE SCALE GENOMIC DNA]</scope>
    <source>
        <strain evidence="2">if_2019</strain>
        <tissue evidence="1">Muscle</tissue>
    </source>
</reference>
<sequence length="113" mass="12860">MLSLFSLPRSYNWPDSVSTCDTFLERGIVQASAGNNLILSLVGVIHFGRTVEHAQLNRHRSSDITRDYKSAEKKKFYCHFPCVSRDDATEAHIWQQLNAHPLPMIHMALSFSV</sequence>
<evidence type="ECO:0000313" key="1">
    <source>
        <dbReference type="EMBL" id="MEQ2231256.1"/>
    </source>
</evidence>
<protein>
    <submittedName>
        <fullName evidence="1">Uncharacterized protein</fullName>
    </submittedName>
</protein>
<evidence type="ECO:0000313" key="2">
    <source>
        <dbReference type="Proteomes" id="UP001482620"/>
    </source>
</evidence>
<comment type="caution">
    <text evidence="1">The sequence shown here is derived from an EMBL/GenBank/DDBJ whole genome shotgun (WGS) entry which is preliminary data.</text>
</comment>
<accession>A0ABV0TEQ4</accession>
<dbReference type="EMBL" id="JAHRIQ010031664">
    <property type="protein sequence ID" value="MEQ2231256.1"/>
    <property type="molecule type" value="Genomic_DNA"/>
</dbReference>
<name>A0ABV0TEQ4_9TELE</name>
<proteinExistence type="predicted"/>
<gene>
    <name evidence="1" type="ORF">ILYODFUR_037652</name>
</gene>
<organism evidence="1 2">
    <name type="scientific">Ilyodon furcidens</name>
    <name type="common">goldbreast splitfin</name>
    <dbReference type="NCBI Taxonomy" id="33524"/>
    <lineage>
        <taxon>Eukaryota</taxon>
        <taxon>Metazoa</taxon>
        <taxon>Chordata</taxon>
        <taxon>Craniata</taxon>
        <taxon>Vertebrata</taxon>
        <taxon>Euteleostomi</taxon>
        <taxon>Actinopterygii</taxon>
        <taxon>Neopterygii</taxon>
        <taxon>Teleostei</taxon>
        <taxon>Neoteleostei</taxon>
        <taxon>Acanthomorphata</taxon>
        <taxon>Ovalentaria</taxon>
        <taxon>Atherinomorphae</taxon>
        <taxon>Cyprinodontiformes</taxon>
        <taxon>Goodeidae</taxon>
        <taxon>Ilyodon</taxon>
    </lineage>
</organism>
<keyword evidence="2" id="KW-1185">Reference proteome</keyword>